<sequence>MNANRDNPFNSPPSSTGSHGTVSPTLTSVISDVEGESTRKLNADIARVTGKNFQVNWEAAHRKWPEFYDLPSKRSAAEKSAPSPFAARFDDDSTHDAWLASTRSRAEMQPSVENGSDTSTALSGKDRLQSPSLRLPQLQQHSPLHRAHSRTPSQHQSRNTNPASRRTSASDMLNKLRAASAGPELPRPTPKQAPHRHSFNPVIDSSPTLQSDMDREPPNASPRNNNNINETTARSFCLPDISYLGDFVSGTLRFNGRVKNGVPILVKHGRVVDLATKQPPNNHADVDGLEIPEDEERIFVSMDMIRDEIITLQEHHDGVEKYAEQLQAEVEQLQSQIKRLQMRRSVDSGFGGSEPDGSMYEQLLSEKKRLEEKVTELQRLLDEANRRLDDEGRDNDTLSLERDRSAKKLQEACNNIGELMDKLDLRDRQLQDTQKRLDATLQSKDVNSDLRSEMDTLKHAHDTAVREAASLKETVRKFREEQASHQQEIESLRTDNISLRREQESLMEDNRSLRTNSRNLMTEIESLRKSSDNGHQDISSAKEQIENLQRDIEALEQEKATFREDNDSLVRHNEKYFTENKLLRRENSGFERSLHDLHEENIQLKEDVEFLKQQLDHCRPIARDDDLSGRFTRGEEDENMTSGFIVPDITLHRKDNATADQAINTTELVAEMGMTETEEVTGDQDKSMDIRETIEKDDSIVVQEMNVGGRRRSRSGRDNTSQKVAFSVPEQNGKPKPNVAAKRRSVVRENTTKSDFAGPIDFPLEDSTGYQSTEPTQTQTFSLAMNTKTQTAHSTTKIRTGKLAFNIDARGAPSRAGHRSAGSTRQLGENTVESVASALPDRNACPALSDKARRVLDDLCDHSCKNCVVCARIVSHRGTVSAAERAEGKKRITIPRPVPVTDRPAVREDATMRPSQAPGYALALVIKGLEDEAAHLSMELADLQARYSRSDKSLDRRGRRELAEAIGTMLRRLEVKNDQVYALYDVLEGQKVAGQGMSEEELEVTVFSIAGVSMREVTVTDNVTWNGIDE</sequence>
<keyword evidence="9" id="KW-1185">Reference proteome</keyword>
<protein>
    <submittedName>
        <fullName evidence="8">Related to rho coiled-coil associated kinase alpha</fullName>
    </submittedName>
</protein>
<evidence type="ECO:0000313" key="8">
    <source>
        <dbReference type="EMBL" id="SPO02288.1"/>
    </source>
</evidence>
<dbReference type="PANTHER" id="PTHR19336:SF9">
    <property type="entry name" value="SPINDLE POLE BODY PROTEIN PPC89"/>
    <property type="match status" value="1"/>
</dbReference>
<feature type="domain" description="PPC89 centrosome localisation" evidence="7">
    <location>
        <begin position="555"/>
        <end position="619"/>
    </location>
</feature>
<feature type="coiled-coil region" evidence="4">
    <location>
        <begin position="461"/>
        <end position="614"/>
    </location>
</feature>
<feature type="region of interest" description="Disordered" evidence="5">
    <location>
        <begin position="1"/>
        <end position="26"/>
    </location>
</feature>
<feature type="compositionally biased region" description="Polar residues" evidence="5">
    <location>
        <begin position="111"/>
        <end position="122"/>
    </location>
</feature>
<evidence type="ECO:0000256" key="4">
    <source>
        <dbReference type="SAM" id="Coils"/>
    </source>
</evidence>
<keyword evidence="3" id="KW-0206">Cytoskeleton</keyword>
<evidence type="ECO:0000259" key="7">
    <source>
        <dbReference type="Pfam" id="PF14197"/>
    </source>
</evidence>
<feature type="region of interest" description="Disordered" evidence="5">
    <location>
        <begin position="810"/>
        <end position="829"/>
    </location>
</feature>
<gene>
    <name evidence="8" type="ORF">DNG_04961</name>
</gene>
<dbReference type="GO" id="GO:0005815">
    <property type="term" value="C:microtubule organizing center"/>
    <property type="evidence" value="ECO:0007669"/>
    <property type="project" value="UniProtKB-SubCell"/>
</dbReference>
<proteinExistence type="predicted"/>
<name>A0AAE8MZJ8_9PEZI</name>
<accession>A0AAE8MZJ8</accession>
<dbReference type="Pfam" id="PF06657">
    <property type="entry name" value="Cep57_MT_bd"/>
    <property type="match status" value="1"/>
</dbReference>
<dbReference type="GO" id="GO:0016301">
    <property type="term" value="F:kinase activity"/>
    <property type="evidence" value="ECO:0007669"/>
    <property type="project" value="UniProtKB-KW"/>
</dbReference>
<dbReference type="EMBL" id="ONZQ02000006">
    <property type="protein sequence ID" value="SPO02288.1"/>
    <property type="molecule type" value="Genomic_DNA"/>
</dbReference>
<reference evidence="8" key="1">
    <citation type="submission" date="2018-03" db="EMBL/GenBank/DDBJ databases">
        <authorList>
            <person name="Guldener U."/>
        </authorList>
    </citation>
    <scope>NUCLEOTIDE SEQUENCE</scope>
</reference>
<feature type="compositionally biased region" description="Basic and acidic residues" evidence="5">
    <location>
        <begin position="67"/>
        <end position="77"/>
    </location>
</feature>
<evidence type="ECO:0000259" key="6">
    <source>
        <dbReference type="Pfam" id="PF06657"/>
    </source>
</evidence>
<evidence type="ECO:0000256" key="3">
    <source>
        <dbReference type="ARBA" id="ARBA00023212"/>
    </source>
</evidence>
<feature type="region of interest" description="Disordered" evidence="5">
    <location>
        <begin position="103"/>
        <end position="127"/>
    </location>
</feature>
<dbReference type="AlphaFoldDB" id="A0AAE8MZJ8"/>
<feature type="compositionally biased region" description="Polar residues" evidence="5">
    <location>
        <begin position="150"/>
        <end position="171"/>
    </location>
</feature>
<feature type="coiled-coil region" evidence="4">
    <location>
        <begin position="316"/>
        <end position="401"/>
    </location>
</feature>
<evidence type="ECO:0000256" key="1">
    <source>
        <dbReference type="ARBA" id="ARBA00004267"/>
    </source>
</evidence>
<comment type="caution">
    <text evidence="8">The sequence shown here is derived from an EMBL/GenBank/DDBJ whole genome shotgun (WGS) entry which is preliminary data.</text>
</comment>
<dbReference type="GO" id="GO:0008017">
    <property type="term" value="F:microtubule binding"/>
    <property type="evidence" value="ECO:0007669"/>
    <property type="project" value="InterPro"/>
</dbReference>
<dbReference type="Proteomes" id="UP001187682">
    <property type="component" value="Unassembled WGS sequence"/>
</dbReference>
<feature type="region of interest" description="Disordered" evidence="5">
    <location>
        <begin position="139"/>
        <end position="231"/>
    </location>
</feature>
<feature type="region of interest" description="Disordered" evidence="5">
    <location>
        <begin position="67"/>
        <end position="90"/>
    </location>
</feature>
<feature type="domain" description="Cep57 centrosome microtubule-binding" evidence="6">
    <location>
        <begin position="910"/>
        <end position="986"/>
    </location>
</feature>
<keyword evidence="8" id="KW-0808">Transferase</keyword>
<dbReference type="InterPro" id="IPR051756">
    <property type="entry name" value="Centrosomal_MT-associated"/>
</dbReference>
<organism evidence="8 9">
    <name type="scientific">Cephalotrichum gorgonifer</name>
    <dbReference type="NCBI Taxonomy" id="2041049"/>
    <lineage>
        <taxon>Eukaryota</taxon>
        <taxon>Fungi</taxon>
        <taxon>Dikarya</taxon>
        <taxon>Ascomycota</taxon>
        <taxon>Pezizomycotina</taxon>
        <taxon>Sordariomycetes</taxon>
        <taxon>Hypocreomycetidae</taxon>
        <taxon>Microascales</taxon>
        <taxon>Microascaceae</taxon>
        <taxon>Cephalotrichum</taxon>
    </lineage>
</organism>
<keyword evidence="4" id="KW-0175">Coiled coil</keyword>
<keyword evidence="2" id="KW-0963">Cytoplasm</keyword>
<dbReference type="InterPro" id="IPR024957">
    <property type="entry name" value="Cep57_MT-bd_dom"/>
</dbReference>
<comment type="subcellular location">
    <subcellularLocation>
        <location evidence="1">Cytoplasm</location>
        <location evidence="1">Cytoskeleton</location>
        <location evidence="1">Microtubule organizing center</location>
    </subcellularLocation>
</comment>
<evidence type="ECO:0000256" key="2">
    <source>
        <dbReference type="ARBA" id="ARBA00022490"/>
    </source>
</evidence>
<evidence type="ECO:0000256" key="5">
    <source>
        <dbReference type="SAM" id="MobiDB-lite"/>
    </source>
</evidence>
<keyword evidence="8" id="KW-0418">Kinase</keyword>
<dbReference type="PANTHER" id="PTHR19336">
    <property type="entry name" value="UNCHARACTERIZED DUF1167"/>
    <property type="match status" value="1"/>
</dbReference>
<dbReference type="InterPro" id="IPR025925">
    <property type="entry name" value="PPC89_CLD"/>
</dbReference>
<feature type="domain" description="PPC89 centrosome localisation" evidence="7">
    <location>
        <begin position="370"/>
        <end position="433"/>
    </location>
</feature>
<evidence type="ECO:0000313" key="9">
    <source>
        <dbReference type="Proteomes" id="UP001187682"/>
    </source>
</evidence>
<feature type="region of interest" description="Disordered" evidence="5">
    <location>
        <begin position="707"/>
        <end position="774"/>
    </location>
</feature>
<dbReference type="Pfam" id="PF14197">
    <property type="entry name" value="Cep57_CLD_2"/>
    <property type="match status" value="2"/>
</dbReference>